<comment type="subcellular location">
    <subcellularLocation>
        <location evidence="1">Cell envelope</location>
    </subcellularLocation>
</comment>
<dbReference type="GO" id="GO:0016209">
    <property type="term" value="F:antioxidant activity"/>
    <property type="evidence" value="ECO:0007669"/>
    <property type="project" value="InterPro"/>
</dbReference>
<dbReference type="GO" id="GO:0017004">
    <property type="term" value="P:cytochrome complex assembly"/>
    <property type="evidence" value="ECO:0007669"/>
    <property type="project" value="UniProtKB-KW"/>
</dbReference>
<keyword evidence="8" id="KW-1185">Reference proteome</keyword>
<dbReference type="CDD" id="cd02966">
    <property type="entry name" value="TlpA_like_family"/>
    <property type="match status" value="1"/>
</dbReference>
<dbReference type="SUPFAM" id="SSF52833">
    <property type="entry name" value="Thioredoxin-like"/>
    <property type="match status" value="1"/>
</dbReference>
<dbReference type="PANTHER" id="PTHR42852">
    <property type="entry name" value="THIOL:DISULFIDE INTERCHANGE PROTEIN DSBE"/>
    <property type="match status" value="1"/>
</dbReference>
<dbReference type="PROSITE" id="PS00194">
    <property type="entry name" value="THIOREDOXIN_1"/>
    <property type="match status" value="1"/>
</dbReference>
<keyword evidence="3" id="KW-1015">Disulfide bond</keyword>
<dbReference type="InterPro" id="IPR013766">
    <property type="entry name" value="Thioredoxin_domain"/>
</dbReference>
<evidence type="ECO:0000256" key="5">
    <source>
        <dbReference type="SAM" id="SignalP"/>
    </source>
</evidence>
<dbReference type="GO" id="GO:0030313">
    <property type="term" value="C:cell envelope"/>
    <property type="evidence" value="ECO:0007669"/>
    <property type="project" value="UniProtKB-SubCell"/>
</dbReference>
<comment type="caution">
    <text evidence="7">The sequence shown here is derived from an EMBL/GenBank/DDBJ whole genome shotgun (WGS) entry which is preliminary data.</text>
</comment>
<evidence type="ECO:0000259" key="6">
    <source>
        <dbReference type="PROSITE" id="PS51352"/>
    </source>
</evidence>
<dbReference type="AlphaFoldDB" id="A0A5C6YKR0"/>
<evidence type="ECO:0000313" key="7">
    <source>
        <dbReference type="EMBL" id="TXD67815.1"/>
    </source>
</evidence>
<evidence type="ECO:0000256" key="1">
    <source>
        <dbReference type="ARBA" id="ARBA00004196"/>
    </source>
</evidence>
<dbReference type="Gene3D" id="3.40.30.10">
    <property type="entry name" value="Glutaredoxin"/>
    <property type="match status" value="1"/>
</dbReference>
<proteinExistence type="predicted"/>
<dbReference type="Pfam" id="PF00578">
    <property type="entry name" value="AhpC-TSA"/>
    <property type="match status" value="1"/>
</dbReference>
<organism evidence="7 8">
    <name type="scientific">Aequorivita lipolytica</name>
    <dbReference type="NCBI Taxonomy" id="153267"/>
    <lineage>
        <taxon>Bacteria</taxon>
        <taxon>Pseudomonadati</taxon>
        <taxon>Bacteroidota</taxon>
        <taxon>Flavobacteriia</taxon>
        <taxon>Flavobacteriales</taxon>
        <taxon>Flavobacteriaceae</taxon>
        <taxon>Aequorivita</taxon>
    </lineage>
</organism>
<evidence type="ECO:0000256" key="4">
    <source>
        <dbReference type="ARBA" id="ARBA00023284"/>
    </source>
</evidence>
<keyword evidence="4" id="KW-0676">Redox-active center</keyword>
<reference evidence="7 8" key="1">
    <citation type="submission" date="2019-08" db="EMBL/GenBank/DDBJ databases">
        <title>Genome of Aequorivita lipolytica Y10-2 (type strain).</title>
        <authorList>
            <person name="Bowman J.P."/>
        </authorList>
    </citation>
    <scope>NUCLEOTIDE SEQUENCE [LARGE SCALE GENOMIC DNA]</scope>
    <source>
        <strain evidence="7 8">Y10-2</strain>
    </source>
</reference>
<dbReference type="EMBL" id="VORU01000025">
    <property type="protein sequence ID" value="TXD67815.1"/>
    <property type="molecule type" value="Genomic_DNA"/>
</dbReference>
<dbReference type="InterPro" id="IPR017937">
    <property type="entry name" value="Thioredoxin_CS"/>
</dbReference>
<feature type="chain" id="PRO_5022799097" evidence="5">
    <location>
        <begin position="19"/>
        <end position="294"/>
    </location>
</feature>
<protein>
    <submittedName>
        <fullName evidence="7">TlpA family protein disulfide reductase</fullName>
    </submittedName>
</protein>
<gene>
    <name evidence="7" type="ORF">ESV24_14990</name>
</gene>
<dbReference type="GO" id="GO:0016491">
    <property type="term" value="F:oxidoreductase activity"/>
    <property type="evidence" value="ECO:0007669"/>
    <property type="project" value="InterPro"/>
</dbReference>
<dbReference type="InterPro" id="IPR050553">
    <property type="entry name" value="Thioredoxin_ResA/DsbE_sf"/>
</dbReference>
<accession>A0A5C6YKR0</accession>
<sequence length="294" mass="34224">MKNILLILFIFTTTFSNAQNSIEEKLTTEIKGINENLNKQNTVLRSEIENLNKFIITITDSLILKEKQNEITELWEMYDNNLVKILQNNLKFAQQNSEHQYSLNLIAMWVSSQAAMNLYDEFLKTYKLFPKEIQNSEKGKKLKLALEKFKNSKVDSKAPLFSLKDINGDIIKLSDFQNNKYVLLDFWASWCGPCREDSPYLDEINRNFKNKGLQIIGISRDENLDSWKKAILKDNMDWINISTVENKSDIENEYFVWGIPHRVLIDKDGVIIGKWKGSGLKNINSIKEKLVDLM</sequence>
<dbReference type="OrthoDB" id="710833at2"/>
<name>A0A5C6YKR0_9FLAO</name>
<evidence type="ECO:0000256" key="3">
    <source>
        <dbReference type="ARBA" id="ARBA00023157"/>
    </source>
</evidence>
<dbReference type="PANTHER" id="PTHR42852:SF6">
    <property type="entry name" value="THIOL:DISULFIDE INTERCHANGE PROTEIN DSBE"/>
    <property type="match status" value="1"/>
</dbReference>
<dbReference type="Proteomes" id="UP000321945">
    <property type="component" value="Unassembled WGS sequence"/>
</dbReference>
<dbReference type="PROSITE" id="PS51352">
    <property type="entry name" value="THIOREDOXIN_2"/>
    <property type="match status" value="1"/>
</dbReference>
<dbReference type="RefSeq" id="WP_014783015.1">
    <property type="nucleotide sequence ID" value="NZ_CBCRZQ010000023.1"/>
</dbReference>
<feature type="signal peptide" evidence="5">
    <location>
        <begin position="1"/>
        <end position="18"/>
    </location>
</feature>
<dbReference type="InterPro" id="IPR036249">
    <property type="entry name" value="Thioredoxin-like_sf"/>
</dbReference>
<keyword evidence="2" id="KW-0201">Cytochrome c-type biogenesis</keyword>
<feature type="domain" description="Thioredoxin" evidence="6">
    <location>
        <begin position="152"/>
        <end position="294"/>
    </location>
</feature>
<dbReference type="InterPro" id="IPR000866">
    <property type="entry name" value="AhpC/TSA"/>
</dbReference>
<keyword evidence="5" id="KW-0732">Signal</keyword>
<evidence type="ECO:0000313" key="8">
    <source>
        <dbReference type="Proteomes" id="UP000321945"/>
    </source>
</evidence>
<evidence type="ECO:0000256" key="2">
    <source>
        <dbReference type="ARBA" id="ARBA00022748"/>
    </source>
</evidence>